<keyword evidence="2" id="KW-1277">Toxin-antitoxin system</keyword>
<dbReference type="PANTHER" id="PTHR35601">
    <property type="entry name" value="TOXIN RELE"/>
    <property type="match status" value="1"/>
</dbReference>
<evidence type="ECO:0000256" key="1">
    <source>
        <dbReference type="ARBA" id="ARBA00006226"/>
    </source>
</evidence>
<proteinExistence type="inferred from homology"/>
<comment type="caution">
    <text evidence="3">The sequence shown here is derived from an EMBL/GenBank/DDBJ whole genome shotgun (WGS) entry which is preliminary data.</text>
</comment>
<protein>
    <submittedName>
        <fullName evidence="3">Type II toxin-antitoxin system RelE/ParE family toxin</fullName>
    </submittedName>
</protein>
<dbReference type="EMBL" id="JACNLL010000035">
    <property type="protein sequence ID" value="MBC8199101.1"/>
    <property type="molecule type" value="Genomic_DNA"/>
</dbReference>
<organism evidence="3 4">
    <name type="scientific">Candidatus Desulfaltia bathyphila</name>
    <dbReference type="NCBI Taxonomy" id="2841697"/>
    <lineage>
        <taxon>Bacteria</taxon>
        <taxon>Pseudomonadati</taxon>
        <taxon>Thermodesulfobacteriota</taxon>
        <taxon>Desulfobacteria</taxon>
        <taxon>Desulfobacterales</taxon>
        <taxon>Desulfobacterales incertae sedis</taxon>
        <taxon>Candidatus Desulfaltia</taxon>
    </lineage>
</organism>
<accession>A0A8J6N5B9</accession>
<sequence length="86" mass="10149">MYELKYRRQARNYLAHLPLKIKSAIVGNLHQLAANPDNASLNIDVLKGREGFRLRAGQYRVIYTRQDDRLIIEIIKIRPRGDIYKR</sequence>
<name>A0A8J6N5B9_9BACT</name>
<dbReference type="Pfam" id="PF05016">
    <property type="entry name" value="ParE_toxin"/>
    <property type="match status" value="1"/>
</dbReference>
<dbReference type="SUPFAM" id="SSF143011">
    <property type="entry name" value="RelE-like"/>
    <property type="match status" value="1"/>
</dbReference>
<dbReference type="InterPro" id="IPR035093">
    <property type="entry name" value="RelE/ParE_toxin_dom_sf"/>
</dbReference>
<evidence type="ECO:0000256" key="2">
    <source>
        <dbReference type="ARBA" id="ARBA00022649"/>
    </source>
</evidence>
<dbReference type="Gene3D" id="3.30.2310.20">
    <property type="entry name" value="RelE-like"/>
    <property type="match status" value="1"/>
</dbReference>
<comment type="similarity">
    <text evidence="1">Belongs to the RelE toxin family.</text>
</comment>
<dbReference type="AlphaFoldDB" id="A0A8J6N5B9"/>
<evidence type="ECO:0000313" key="3">
    <source>
        <dbReference type="EMBL" id="MBC8199101.1"/>
    </source>
</evidence>
<evidence type="ECO:0000313" key="4">
    <source>
        <dbReference type="Proteomes" id="UP000603545"/>
    </source>
</evidence>
<dbReference type="InterPro" id="IPR007712">
    <property type="entry name" value="RelE/ParE_toxin"/>
</dbReference>
<dbReference type="Proteomes" id="UP000603545">
    <property type="component" value="Unassembled WGS sequence"/>
</dbReference>
<reference evidence="3 4" key="1">
    <citation type="submission" date="2020-08" db="EMBL/GenBank/DDBJ databases">
        <title>Bridging the membrane lipid divide: bacteria of the FCB group superphylum have the potential to synthesize archaeal ether lipids.</title>
        <authorList>
            <person name="Villanueva L."/>
            <person name="Von Meijenfeldt F.A.B."/>
            <person name="Westbye A.B."/>
            <person name="Yadav S."/>
            <person name="Hopmans E.C."/>
            <person name="Dutilh B.E."/>
            <person name="Sinninghe Damste J.S."/>
        </authorList>
    </citation>
    <scope>NUCLEOTIDE SEQUENCE [LARGE SCALE GENOMIC DNA]</scope>
    <source>
        <strain evidence="3">NIOZ-UU82</strain>
    </source>
</reference>
<dbReference type="PANTHER" id="PTHR35601:SF1">
    <property type="entry name" value="TOXIN RELE"/>
    <property type="match status" value="1"/>
</dbReference>
<gene>
    <name evidence="3" type="ORF">H8E80_03525</name>
</gene>